<reference evidence="2 3" key="1">
    <citation type="submission" date="2023-01" db="EMBL/GenBank/DDBJ databases">
        <title>Analysis of 21 Apiospora genomes using comparative genomics revels a genus with tremendous synthesis potential of carbohydrate active enzymes and secondary metabolites.</title>
        <authorList>
            <person name="Sorensen T."/>
        </authorList>
    </citation>
    <scope>NUCLEOTIDE SEQUENCE [LARGE SCALE GENOMIC DNA]</scope>
    <source>
        <strain evidence="2 3">CBS 33761</strain>
    </source>
</reference>
<evidence type="ECO:0008006" key="4">
    <source>
        <dbReference type="Google" id="ProtNLM"/>
    </source>
</evidence>
<protein>
    <recommendedName>
        <fullName evidence="4">Hypervirulence associated protein TUDOR domain-containing protein</fullName>
    </recommendedName>
</protein>
<evidence type="ECO:0000256" key="1">
    <source>
        <dbReference type="SAM" id="MobiDB-lite"/>
    </source>
</evidence>
<evidence type="ECO:0000313" key="2">
    <source>
        <dbReference type="EMBL" id="KAK8045568.1"/>
    </source>
</evidence>
<dbReference type="EMBL" id="JAQQWK010000003">
    <property type="protein sequence ID" value="KAK8045568.1"/>
    <property type="molecule type" value="Genomic_DNA"/>
</dbReference>
<name>A0ABR1TG12_9PEZI</name>
<keyword evidence="3" id="KW-1185">Reference proteome</keyword>
<comment type="caution">
    <text evidence="2">The sequence shown here is derived from an EMBL/GenBank/DDBJ whole genome shotgun (WGS) entry which is preliminary data.</text>
</comment>
<accession>A0ABR1TG12</accession>
<proteinExistence type="predicted"/>
<organism evidence="2 3">
    <name type="scientific">Apiospora rasikravindrae</name>
    <dbReference type="NCBI Taxonomy" id="990691"/>
    <lineage>
        <taxon>Eukaryota</taxon>
        <taxon>Fungi</taxon>
        <taxon>Dikarya</taxon>
        <taxon>Ascomycota</taxon>
        <taxon>Pezizomycotina</taxon>
        <taxon>Sordariomycetes</taxon>
        <taxon>Xylariomycetidae</taxon>
        <taxon>Amphisphaeriales</taxon>
        <taxon>Apiosporaceae</taxon>
        <taxon>Apiospora</taxon>
    </lineage>
</organism>
<feature type="compositionally biased region" description="Basic and acidic residues" evidence="1">
    <location>
        <begin position="41"/>
        <end position="53"/>
    </location>
</feature>
<sequence length="125" mass="13693">MVHMLSKANHPSSAPDHRATTAIITTMPPVEAGPNSAKASSPEKRQPWKDHWHALAATNSTGDGTSHGFERGEQVIMDGNMIMDRDADDKKSDDTKKKDDAKKRDDAKKKGDAEKKGGNEDKEKQ</sequence>
<feature type="compositionally biased region" description="Basic and acidic residues" evidence="1">
    <location>
        <begin position="83"/>
        <end position="125"/>
    </location>
</feature>
<dbReference type="Proteomes" id="UP001444661">
    <property type="component" value="Unassembled WGS sequence"/>
</dbReference>
<feature type="region of interest" description="Disordered" evidence="1">
    <location>
        <begin position="1"/>
        <end position="125"/>
    </location>
</feature>
<evidence type="ECO:0000313" key="3">
    <source>
        <dbReference type="Proteomes" id="UP001444661"/>
    </source>
</evidence>
<gene>
    <name evidence="2" type="ORF">PG993_005592</name>
</gene>